<dbReference type="Gene3D" id="2.60.120.260">
    <property type="entry name" value="Galactose-binding domain-like"/>
    <property type="match status" value="1"/>
</dbReference>
<evidence type="ECO:0000256" key="2">
    <source>
        <dbReference type="ARBA" id="ARBA00007401"/>
    </source>
</evidence>
<evidence type="ECO:0000256" key="6">
    <source>
        <dbReference type="ARBA" id="ARBA00032230"/>
    </source>
</evidence>
<dbReference type="Pfam" id="PF02837">
    <property type="entry name" value="Glyco_hydro_2_N"/>
    <property type="match status" value="1"/>
</dbReference>
<evidence type="ECO:0000256" key="1">
    <source>
        <dbReference type="ARBA" id="ARBA00001412"/>
    </source>
</evidence>
<dbReference type="SUPFAM" id="SSF51445">
    <property type="entry name" value="(Trans)glycosidases"/>
    <property type="match status" value="1"/>
</dbReference>
<keyword evidence="5 7" id="KW-0326">Glycosidase</keyword>
<evidence type="ECO:0000256" key="7">
    <source>
        <dbReference type="RuleBase" id="RU361154"/>
    </source>
</evidence>
<dbReference type="InterPro" id="IPR006101">
    <property type="entry name" value="Glyco_hydro_2"/>
</dbReference>
<dbReference type="Gene3D" id="3.20.20.80">
    <property type="entry name" value="Glycosidases"/>
    <property type="match status" value="1"/>
</dbReference>
<dbReference type="InterPro" id="IPR013783">
    <property type="entry name" value="Ig-like_fold"/>
</dbReference>
<dbReference type="SUPFAM" id="SSF49303">
    <property type="entry name" value="beta-Galactosidase/glucuronidase domain"/>
    <property type="match status" value="2"/>
</dbReference>
<dbReference type="Pfam" id="PF02929">
    <property type="entry name" value="Bgal_small_N"/>
    <property type="match status" value="1"/>
</dbReference>
<dbReference type="PROSITE" id="PS00719">
    <property type="entry name" value="GLYCOSYL_HYDROL_F2_1"/>
    <property type="match status" value="1"/>
</dbReference>
<dbReference type="InterPro" id="IPR036156">
    <property type="entry name" value="Beta-gal/glucu_dom_sf"/>
</dbReference>
<evidence type="ECO:0000256" key="4">
    <source>
        <dbReference type="ARBA" id="ARBA00022801"/>
    </source>
</evidence>
<evidence type="ECO:0000256" key="5">
    <source>
        <dbReference type="ARBA" id="ARBA00023295"/>
    </source>
</evidence>
<protein>
    <recommendedName>
        <fullName evidence="3">beta-galactosidase</fullName>
        <ecNumber evidence="3">3.2.1.23</ecNumber>
    </recommendedName>
    <alternativeName>
        <fullName evidence="6">Lactase</fullName>
    </alternativeName>
</protein>
<dbReference type="InterPro" id="IPR004199">
    <property type="entry name" value="B-gal_small/dom_5"/>
</dbReference>
<keyword evidence="4 7" id="KW-0378">Hydrolase</keyword>
<sequence length="1163" mass="133167">MLYECNWEALVHWVLRCTGLRAVLKLYDCWVFRTSRILGLLLRLGEAGYAMFFDVYVREALHGEQGTVGQIPDWENPTIVGRNRRPAKGTTYAFTDEAEFVSFWRSGGCWERRLTLSNVRSLNGVWQFKLLSYPISLTGEYVAMDFSTNEWDSINVPSNWQCEGWDRPIYTNFQYPFPLHPPVARTQSDYSSDNSRGHTKISAVNPTGVYRHSFNLEDDWNAKHDKTYIVFEGVDAAFHVWVNEQSVGYSQDSKLAAEFDISRYIHSGVNQLVVHVYRWCDGSYLEDQDQWWLSGIFRDVYLYRKCLSQISDYSFRTQCQDHQTGKWDVTVQAEICETTEAYFKKVNKVLVLRLLDNNFVEIHQACLHDFRIHQKMPYLGTMHDACTEEVYLQTKVHFSLEHIMEWSSESPTLYMLVISLETESGEVLDCEGCRVGFRTVRVENKQILINNRPVLIQGVNRHEHCPVRGKAVSEKLMLDDILLMKHTNFNAVRTSHYPNHPRFYELCDEYGLYVVDEANIETHGFEFGLHSTPYLANRPTWKNAYMARVTRMFARDKNHCSVIIWSLGNESGCGGAHFAMYSWIKHNDQSRLVQYEGGGYKTPCTDIICPMYAPPLLCAQLASQPDWRPVILCEYSHAMGNSNGGLHKYFDVFRNQTGVQGGFIWDLIDQGLQCSKDGVQYWGYGGDFGDEPNDKQFCINGLFFPDRTPHPASFEAKYLQQPLMITLQADQVQVHNRYAFTDLDQLKFHWCVVLDNGYTLAAGNIHCIKVGPGMVANYDWVDLFPSVASLSQTATERRLTFDEWWVDITASFVEDQLWADSQMIIAKCQLMLPKRVTSVSKEPRLESRVRVERGCNRLTVDCRDSSYIFDTASGSLVEFQFRGETLIDSGLAPCLWRAPTDNDNGGSIFSFAARWAHAGLNKLDEYKTSTSSRINEHGCFQLLVQKSLGPTKRKLVCTLCTRYTVTRCGHLEVKCTFNFARNLPPLPRIGVSVTCPKQLHQVEWLGLGPHENYLDRKTSAFLGRYGATVEELHVPYIVPCENGARQGTRWLSLGSSESTNKCLFTSKENFSFSASNFTDEELARRVHQHELQRAQSINIHLDAFHMGLGGDNSWFPSVHPEFTSSITTKNYDFAFVIAGVDSDDALDMQYRKVRYTDDAEAVG</sequence>
<dbReference type="EC" id="3.2.1.23" evidence="3"/>
<comment type="caution">
    <text evidence="9">The sequence shown here is derived from an EMBL/GenBank/DDBJ whole genome shotgun (WGS) entry which is preliminary data.</text>
</comment>
<keyword evidence="10" id="KW-1185">Reference proteome</keyword>
<proteinExistence type="inferred from homology"/>
<dbReference type="InterPro" id="IPR032312">
    <property type="entry name" value="LacZ_4"/>
</dbReference>
<reference evidence="10" key="1">
    <citation type="journal article" date="2006" name="Proc. Natl. Acad. Sci. U.S.A.">
        <title>Genome analysis of the smallest free-living eukaryote Ostreococcus tauri unveils many unique features.</title>
        <authorList>
            <person name="Derelle E."/>
            <person name="Ferraz C."/>
            <person name="Rombauts S."/>
            <person name="Rouze P."/>
            <person name="Worden A.Z."/>
            <person name="Robbens S."/>
            <person name="Partensky F."/>
            <person name="Degroeve S."/>
            <person name="Echeynie S."/>
            <person name="Cooke R."/>
            <person name="Saeys Y."/>
            <person name="Wuyts J."/>
            <person name="Jabbari K."/>
            <person name="Bowler C."/>
            <person name="Panaud O."/>
            <person name="Piegu B."/>
            <person name="Ball S.G."/>
            <person name="Ral J.-P."/>
            <person name="Bouget F.-Y."/>
            <person name="Piganeau G."/>
            <person name="De Baets B."/>
            <person name="Picard A."/>
            <person name="Delseny M."/>
            <person name="Demaille J."/>
            <person name="Van de Peer Y."/>
            <person name="Moreau H."/>
        </authorList>
    </citation>
    <scope>NUCLEOTIDE SEQUENCE [LARGE SCALE GENOMIC DNA]</scope>
    <source>
        <strain evidence="10">OTTH 0595 / CCAP 157/2 / RCC745</strain>
    </source>
</reference>
<dbReference type="Pfam" id="PF00703">
    <property type="entry name" value="Glyco_hydro_2"/>
    <property type="match status" value="1"/>
</dbReference>
<dbReference type="GO" id="GO:0004565">
    <property type="term" value="F:beta-galactosidase activity"/>
    <property type="evidence" value="ECO:0007669"/>
    <property type="project" value="UniProtKB-EC"/>
</dbReference>
<comment type="catalytic activity">
    <reaction evidence="1">
        <text>Hydrolysis of terminal non-reducing beta-D-galactose residues in beta-D-galactosides.</text>
        <dbReference type="EC" id="3.2.1.23"/>
    </reaction>
</comment>
<name>A0A090M9J4_OSTTA</name>
<dbReference type="GO" id="GO:0009341">
    <property type="term" value="C:beta-galactosidase complex"/>
    <property type="evidence" value="ECO:0007669"/>
    <property type="project" value="InterPro"/>
</dbReference>
<dbReference type="InterPro" id="IPR006103">
    <property type="entry name" value="Glyco_hydro_2_cat"/>
</dbReference>
<dbReference type="OrthoDB" id="408320at2759"/>
<dbReference type="PANTHER" id="PTHR46323">
    <property type="entry name" value="BETA-GALACTOSIDASE"/>
    <property type="match status" value="1"/>
</dbReference>
<dbReference type="GO" id="GO:0005990">
    <property type="term" value="P:lactose catabolic process"/>
    <property type="evidence" value="ECO:0007669"/>
    <property type="project" value="TreeGrafter"/>
</dbReference>
<gene>
    <name evidence="9" type="ORF">OT_ostta07g03640</name>
</gene>
<dbReference type="InterPro" id="IPR050347">
    <property type="entry name" value="Bact_Beta-galactosidase"/>
</dbReference>
<dbReference type="InterPro" id="IPR017853">
    <property type="entry name" value="GH"/>
</dbReference>
<accession>A0A090M9J4</accession>
<dbReference type="Proteomes" id="UP000009170">
    <property type="component" value="Unassembled WGS sequence"/>
</dbReference>
<dbReference type="Gene3D" id="2.70.98.10">
    <property type="match status" value="1"/>
</dbReference>
<dbReference type="SUPFAM" id="SSF49785">
    <property type="entry name" value="Galactose-binding domain-like"/>
    <property type="match status" value="1"/>
</dbReference>
<dbReference type="GO" id="GO:0030246">
    <property type="term" value="F:carbohydrate binding"/>
    <property type="evidence" value="ECO:0007669"/>
    <property type="project" value="InterPro"/>
</dbReference>
<dbReference type="InterPro" id="IPR006102">
    <property type="entry name" value="Ig-like_GH2"/>
</dbReference>
<feature type="domain" description="Beta galactosidase small chain/" evidence="8">
    <location>
        <begin position="859"/>
        <end position="1138"/>
    </location>
</feature>
<evidence type="ECO:0000256" key="3">
    <source>
        <dbReference type="ARBA" id="ARBA00012756"/>
    </source>
</evidence>
<dbReference type="AlphaFoldDB" id="A0A090M9J4"/>
<dbReference type="SUPFAM" id="SSF74650">
    <property type="entry name" value="Galactose mutarotase-like"/>
    <property type="match status" value="1"/>
</dbReference>
<dbReference type="STRING" id="70448.A0A090M9J4"/>
<evidence type="ECO:0000313" key="9">
    <source>
        <dbReference type="EMBL" id="CEF98819.1"/>
    </source>
</evidence>
<evidence type="ECO:0000259" key="8">
    <source>
        <dbReference type="SMART" id="SM01038"/>
    </source>
</evidence>
<dbReference type="RefSeq" id="XP_022839487.1">
    <property type="nucleotide sequence ID" value="XM_022983863.1"/>
</dbReference>
<dbReference type="SMART" id="SM01038">
    <property type="entry name" value="Bgal_small_N"/>
    <property type="match status" value="1"/>
</dbReference>
<dbReference type="InterPro" id="IPR006104">
    <property type="entry name" value="Glyco_hydro_2_N"/>
</dbReference>
<dbReference type="InterPro" id="IPR014718">
    <property type="entry name" value="GH-type_carb-bd"/>
</dbReference>
<dbReference type="KEGG" id="ota:OT_ostta07g03640"/>
<comment type="similarity">
    <text evidence="2 7">Belongs to the glycosyl hydrolase 2 family.</text>
</comment>
<dbReference type="PRINTS" id="PR00132">
    <property type="entry name" value="GLHYDRLASE2"/>
</dbReference>
<organism evidence="9 10">
    <name type="scientific">Ostreococcus tauri</name>
    <name type="common">Marine green alga</name>
    <dbReference type="NCBI Taxonomy" id="70448"/>
    <lineage>
        <taxon>Eukaryota</taxon>
        <taxon>Viridiplantae</taxon>
        <taxon>Chlorophyta</taxon>
        <taxon>Mamiellophyceae</taxon>
        <taxon>Mamiellales</taxon>
        <taxon>Bathycoccaceae</taxon>
        <taxon>Ostreococcus</taxon>
    </lineage>
</organism>
<dbReference type="Pfam" id="PF16353">
    <property type="entry name" value="LacZ_4"/>
    <property type="match status" value="1"/>
</dbReference>
<dbReference type="PANTHER" id="PTHR46323:SF2">
    <property type="entry name" value="BETA-GALACTOSIDASE"/>
    <property type="match status" value="1"/>
</dbReference>
<dbReference type="GeneID" id="9836663"/>
<dbReference type="InterPro" id="IPR011013">
    <property type="entry name" value="Gal_mutarotase_sf_dom"/>
</dbReference>
<dbReference type="InterPro" id="IPR023230">
    <property type="entry name" value="Glyco_hydro_2_CS"/>
</dbReference>
<dbReference type="FunFam" id="3.20.20.80:FF:000018">
    <property type="entry name" value="Beta-galactosidase"/>
    <property type="match status" value="1"/>
</dbReference>
<dbReference type="Pfam" id="PF02836">
    <property type="entry name" value="Glyco_hydro_2_C"/>
    <property type="match status" value="1"/>
</dbReference>
<dbReference type="Gene3D" id="2.60.40.10">
    <property type="entry name" value="Immunoglobulins"/>
    <property type="match status" value="2"/>
</dbReference>
<reference evidence="9 10" key="2">
    <citation type="journal article" date="2014" name="BMC Genomics">
        <title>An improved genome of the model marine alga Ostreococcus tauri unfolds by assessing Illumina de novo assemblies.</title>
        <authorList>
            <person name="Blanc-Mathieu R."/>
            <person name="Verhelst B."/>
            <person name="Derelle E."/>
            <person name="Rombauts S."/>
            <person name="Bouget F.Y."/>
            <person name="Carre I."/>
            <person name="Chateau A."/>
            <person name="Eyre-Walker A."/>
            <person name="Grimsley N."/>
            <person name="Moreau H."/>
            <person name="Piegu B."/>
            <person name="Rivals E."/>
            <person name="Schackwitz W."/>
            <person name="Van de Peer Y."/>
            <person name="Piganeau G."/>
        </authorList>
    </citation>
    <scope>NUCLEOTIDE SEQUENCE [LARGE SCALE GENOMIC DNA]</scope>
    <source>
        <strain evidence="10">OTTH 0595 / CCAP 157/2 / RCC745</strain>
    </source>
</reference>
<evidence type="ECO:0000313" key="10">
    <source>
        <dbReference type="Proteomes" id="UP000009170"/>
    </source>
</evidence>
<dbReference type="InterPro" id="IPR008979">
    <property type="entry name" value="Galactose-bd-like_sf"/>
</dbReference>
<dbReference type="InParanoid" id="A0A090M9J4"/>
<dbReference type="EMBL" id="CAID01000007">
    <property type="protein sequence ID" value="CEF98819.1"/>
    <property type="molecule type" value="Genomic_DNA"/>
</dbReference>
<dbReference type="FunCoup" id="A0A090M9J4">
    <property type="interactions" value="562"/>
</dbReference>